<sequence>MKLPFLFGALLAASSALADLKPVWQIDGFKMPESVVYDEQRSQYYVSNINQGPLAVDNNGSIGPIDSNGKAHTLEWVSGLSSPKGLALKGDYLYAADTKELVVINVEEGKITARFPAPEAVVLNGLAFDKKGTLYVSDWAGNKIYKLEDNELKVWLSGKELESPNGLVVKGNHLYVASWGLNPGADFTTDTSGLLKKISLKTGKIENLREKGNDAWMNLDGLHPIDGGWLATDFMKGELLTLDDKGSIKSSEKLAPSAADFFLVEGQDLIVVPYLMANKVVAYKYEK</sequence>
<evidence type="ECO:0000313" key="2">
    <source>
        <dbReference type="EMBL" id="GAA6170116.1"/>
    </source>
</evidence>
<reference evidence="2 3" key="1">
    <citation type="submission" date="2024-04" db="EMBL/GenBank/DDBJ databases">
        <title>Draft genome sequence of Sessilibacter corallicola NBRC 116591.</title>
        <authorList>
            <person name="Miyakawa T."/>
            <person name="Kusuya Y."/>
            <person name="Miura T."/>
        </authorList>
    </citation>
    <scope>NUCLEOTIDE SEQUENCE [LARGE SCALE GENOMIC DNA]</scope>
    <source>
        <strain evidence="2 3">KU-00831-HH</strain>
    </source>
</reference>
<comment type="caution">
    <text evidence="2">The sequence shown here is derived from an EMBL/GenBank/DDBJ whole genome shotgun (WGS) entry which is preliminary data.</text>
</comment>
<keyword evidence="3" id="KW-1185">Reference proteome</keyword>
<evidence type="ECO:0000256" key="1">
    <source>
        <dbReference type="SAM" id="SignalP"/>
    </source>
</evidence>
<dbReference type="Pfam" id="PF08309">
    <property type="entry name" value="LVIVD"/>
    <property type="match status" value="2"/>
</dbReference>
<evidence type="ECO:0000313" key="3">
    <source>
        <dbReference type="Proteomes" id="UP001465153"/>
    </source>
</evidence>
<organism evidence="2 3">
    <name type="scientific">Sessilibacter corallicola</name>
    <dbReference type="NCBI Taxonomy" id="2904075"/>
    <lineage>
        <taxon>Bacteria</taxon>
        <taxon>Pseudomonadati</taxon>
        <taxon>Pseudomonadota</taxon>
        <taxon>Gammaproteobacteria</taxon>
        <taxon>Cellvibrionales</taxon>
        <taxon>Cellvibrionaceae</taxon>
        <taxon>Sessilibacter</taxon>
    </lineage>
</organism>
<accession>A0ABQ0AEQ9</accession>
<dbReference type="InterPro" id="IPR011042">
    <property type="entry name" value="6-blade_b-propeller_TolB-like"/>
</dbReference>
<protein>
    <recommendedName>
        <fullName evidence="4">ATP/GTP-binding protein</fullName>
    </recommendedName>
</protein>
<dbReference type="SUPFAM" id="SSF63825">
    <property type="entry name" value="YWTD domain"/>
    <property type="match status" value="1"/>
</dbReference>
<dbReference type="RefSeq" id="WP_353304456.1">
    <property type="nucleotide sequence ID" value="NZ_BAABWN010000019.1"/>
</dbReference>
<dbReference type="Proteomes" id="UP001465153">
    <property type="component" value="Unassembled WGS sequence"/>
</dbReference>
<feature type="chain" id="PRO_5045432788" description="ATP/GTP-binding protein" evidence="1">
    <location>
        <begin position="19"/>
        <end position="287"/>
    </location>
</feature>
<dbReference type="EMBL" id="BAABWN010000019">
    <property type="protein sequence ID" value="GAA6170116.1"/>
    <property type="molecule type" value="Genomic_DNA"/>
</dbReference>
<dbReference type="InterPro" id="IPR013211">
    <property type="entry name" value="LVIVD"/>
</dbReference>
<evidence type="ECO:0008006" key="4">
    <source>
        <dbReference type="Google" id="ProtNLM"/>
    </source>
</evidence>
<proteinExistence type="predicted"/>
<dbReference type="Gene3D" id="2.120.10.30">
    <property type="entry name" value="TolB, C-terminal domain"/>
    <property type="match status" value="1"/>
</dbReference>
<keyword evidence="1" id="KW-0732">Signal</keyword>
<gene>
    <name evidence="2" type="ORF">NBRC116591_39290</name>
</gene>
<name>A0ABQ0AEQ9_9GAMM</name>
<feature type="signal peptide" evidence="1">
    <location>
        <begin position="1"/>
        <end position="18"/>
    </location>
</feature>